<evidence type="ECO:0000313" key="3">
    <source>
        <dbReference type="Proteomes" id="UP000199665"/>
    </source>
</evidence>
<feature type="domain" description="KilA-N" evidence="1">
    <location>
        <begin position="21"/>
        <end position="129"/>
    </location>
</feature>
<gene>
    <name evidence="2" type="ORF">SAMN05216205_4903</name>
</gene>
<name>A0ABY0YC75_9PSED</name>
<dbReference type="PROSITE" id="PS51301">
    <property type="entry name" value="KILA_N"/>
    <property type="match status" value="1"/>
</dbReference>
<protein>
    <submittedName>
        <fullName evidence="2">KilA-N domain-containing protein</fullName>
    </submittedName>
</protein>
<reference evidence="2 3" key="1">
    <citation type="submission" date="2016-10" db="EMBL/GenBank/DDBJ databases">
        <authorList>
            <person name="Varghese N."/>
            <person name="Submissions S."/>
        </authorList>
    </citation>
    <scope>NUCLEOTIDE SEQUENCE [LARGE SCALE GENOMIC DNA]</scope>
    <source>
        <strain evidence="2 3">DSM 18327</strain>
    </source>
</reference>
<comment type="caution">
    <text evidence="2">The sequence shown here is derived from an EMBL/GenBank/DDBJ whole genome shotgun (WGS) entry which is preliminary data.</text>
</comment>
<organism evidence="2 3">
    <name type="scientific">Pseudomonas mohnii</name>
    <dbReference type="NCBI Taxonomy" id="395600"/>
    <lineage>
        <taxon>Bacteria</taxon>
        <taxon>Pseudomonadati</taxon>
        <taxon>Pseudomonadota</taxon>
        <taxon>Gammaproteobacteria</taxon>
        <taxon>Pseudomonadales</taxon>
        <taxon>Pseudomonadaceae</taxon>
        <taxon>Pseudomonas</taxon>
    </lineage>
</organism>
<evidence type="ECO:0000313" key="2">
    <source>
        <dbReference type="EMBL" id="SED32113.1"/>
    </source>
</evidence>
<dbReference type="EMBL" id="FNRV01000001">
    <property type="protein sequence ID" value="SED32113.1"/>
    <property type="molecule type" value="Genomic_DNA"/>
</dbReference>
<dbReference type="InterPro" id="IPR018004">
    <property type="entry name" value="KilA/APSES_HTH"/>
</dbReference>
<sequence>MHTTSDSINTPNHVATRFVNSENVSRISALCGIKIKQDEEGRYCLNDLHRAAVADGANKRTKEPAKFMATEPFNEMVLELTTQNPGSLPVATIEGRNGGTYVARELIYAYAMWVNARFHLHVIRTFDAVVIGRIEFVESRHARERARLEAPALTDAIKHGRLAAGKEIKHYHFSTEFDLINRIALGMPSKQYRVAHCIGPTEAIRDHLTPCEIRCIEHLQRVNASLIDVGMPYEARKEQLSKIYIQRHSRALLSEIKRLEF</sequence>
<dbReference type="InterPro" id="IPR017880">
    <property type="entry name" value="KilA_N"/>
</dbReference>
<keyword evidence="3" id="KW-1185">Reference proteome</keyword>
<proteinExistence type="predicted"/>
<evidence type="ECO:0000259" key="1">
    <source>
        <dbReference type="PROSITE" id="PS51301"/>
    </source>
</evidence>
<dbReference type="Proteomes" id="UP000199665">
    <property type="component" value="Unassembled WGS sequence"/>
</dbReference>
<dbReference type="RefSeq" id="WP_090467882.1">
    <property type="nucleotide sequence ID" value="NZ_FNRV01000001.1"/>
</dbReference>
<accession>A0ABY0YC75</accession>
<dbReference type="Pfam" id="PF04383">
    <property type="entry name" value="KilA-N"/>
    <property type="match status" value="1"/>
</dbReference>
<dbReference type="SMART" id="SM01252">
    <property type="entry name" value="KilA-N"/>
    <property type="match status" value="1"/>
</dbReference>